<keyword evidence="3" id="KW-1185">Reference proteome</keyword>
<feature type="transmembrane region" description="Helical" evidence="1">
    <location>
        <begin position="58"/>
        <end position="78"/>
    </location>
</feature>
<dbReference type="InterPro" id="IPR026898">
    <property type="entry name" value="PrsW"/>
</dbReference>
<evidence type="ECO:0000313" key="3">
    <source>
        <dbReference type="Proteomes" id="UP000466785"/>
    </source>
</evidence>
<evidence type="ECO:0000313" key="2">
    <source>
        <dbReference type="EMBL" id="BBX52147.1"/>
    </source>
</evidence>
<accession>A0A6N4VET0</accession>
<dbReference type="GO" id="GO:0006508">
    <property type="term" value="P:proteolysis"/>
    <property type="evidence" value="ECO:0007669"/>
    <property type="project" value="UniProtKB-KW"/>
</dbReference>
<feature type="transmembrane region" description="Helical" evidence="1">
    <location>
        <begin position="263"/>
        <end position="282"/>
    </location>
</feature>
<dbReference type="Proteomes" id="UP000466785">
    <property type="component" value="Chromosome"/>
</dbReference>
<dbReference type="GO" id="GO:0008233">
    <property type="term" value="F:peptidase activity"/>
    <property type="evidence" value="ECO:0007669"/>
    <property type="project" value="UniProtKB-KW"/>
</dbReference>
<keyword evidence="1" id="KW-0472">Membrane</keyword>
<sequence length="405" mass="42878">MSFPGAHGGPVHPGTPPGAPFVRRVRSVGAPIGVLITLGTLAGLLVILLTAVNPAGTAVGFVLSSAAMAVVVLAYLWLDRWEPEPPRLLLFAFLWGTSVAVLMSAVLQIVLEVWFSAGAPATDEATPSALTLVLAAPVTEEAAKGLFLLLMMTGARRNEMNSLTDCLVYAGLVGAGFAWLEDILYIADGESLADSLATAALRLVMAPFAHSLFTTLFALGVWFALHWRSTIAKIGCIVAGYVGAVLLHAMWNGSALLGPQGYFAVYVLWMMPVFGATVALALHNRRREQRIVAAKLPGMVAAGVVTANEASWLGTIATRKKAIAEATRFGGKPAGESVKRFAQQVVELAFVRDRIDRGFGDHRVAALLVDETYAVYAARAASPALRQMAGYHAGLQLPGSQPPRR</sequence>
<keyword evidence="1" id="KW-1133">Transmembrane helix</keyword>
<feature type="transmembrane region" description="Helical" evidence="1">
    <location>
        <begin position="90"/>
        <end position="117"/>
    </location>
</feature>
<keyword evidence="2" id="KW-0378">Hydrolase</keyword>
<feature type="transmembrane region" description="Helical" evidence="1">
    <location>
        <begin position="231"/>
        <end position="251"/>
    </location>
</feature>
<feature type="transmembrane region" description="Helical" evidence="1">
    <location>
        <begin position="200"/>
        <end position="224"/>
    </location>
</feature>
<keyword evidence="1" id="KW-0812">Transmembrane</keyword>
<keyword evidence="2" id="KW-0645">Protease</keyword>
<feature type="transmembrane region" description="Helical" evidence="1">
    <location>
        <begin position="32"/>
        <end position="52"/>
    </location>
</feature>
<name>A0A6N4VET0_9MYCO</name>
<dbReference type="EMBL" id="AP022570">
    <property type="protein sequence ID" value="BBX52147.1"/>
    <property type="molecule type" value="Genomic_DNA"/>
</dbReference>
<dbReference type="KEGG" id="mpof:MPOR_31730"/>
<dbReference type="AlphaFoldDB" id="A0A6N4VET0"/>
<dbReference type="Pfam" id="PF13367">
    <property type="entry name" value="PrsW-protease"/>
    <property type="match status" value="1"/>
</dbReference>
<feature type="transmembrane region" description="Helical" evidence="1">
    <location>
        <begin position="162"/>
        <end position="180"/>
    </location>
</feature>
<protein>
    <submittedName>
        <fullName evidence="2">Protease PrsW</fullName>
    </submittedName>
</protein>
<organism evidence="2 3">
    <name type="scientific">Mycolicibacterium poriferae</name>
    <dbReference type="NCBI Taxonomy" id="39694"/>
    <lineage>
        <taxon>Bacteria</taxon>
        <taxon>Bacillati</taxon>
        <taxon>Actinomycetota</taxon>
        <taxon>Actinomycetes</taxon>
        <taxon>Mycobacteriales</taxon>
        <taxon>Mycobacteriaceae</taxon>
        <taxon>Mycolicibacterium</taxon>
    </lineage>
</organism>
<dbReference type="RefSeq" id="WP_163675314.1">
    <property type="nucleotide sequence ID" value="NZ_AP022570.1"/>
</dbReference>
<proteinExistence type="predicted"/>
<dbReference type="PANTHER" id="PTHR36844:SF1">
    <property type="entry name" value="PROTEASE PRSW"/>
    <property type="match status" value="1"/>
</dbReference>
<gene>
    <name evidence="2" type="ORF">MPOR_31730</name>
</gene>
<evidence type="ECO:0000256" key="1">
    <source>
        <dbReference type="SAM" id="Phobius"/>
    </source>
</evidence>
<dbReference type="PANTHER" id="PTHR36844">
    <property type="entry name" value="PROTEASE PRSW"/>
    <property type="match status" value="1"/>
</dbReference>
<reference evidence="2 3" key="1">
    <citation type="journal article" date="2019" name="Emerg. Microbes Infect.">
        <title>Comprehensive subspecies identification of 175 nontuberculous mycobacteria species based on 7547 genomic profiles.</title>
        <authorList>
            <person name="Matsumoto Y."/>
            <person name="Kinjo T."/>
            <person name="Motooka D."/>
            <person name="Nabeya D."/>
            <person name="Jung N."/>
            <person name="Uechi K."/>
            <person name="Horii T."/>
            <person name="Iida T."/>
            <person name="Fujita J."/>
            <person name="Nakamura S."/>
        </authorList>
    </citation>
    <scope>NUCLEOTIDE SEQUENCE [LARGE SCALE GENOMIC DNA]</scope>
    <source>
        <strain evidence="2 3">JCM 12603</strain>
    </source>
</reference>